<comment type="subcellular location">
    <subcellularLocation>
        <location evidence="1">Cytoplasm</location>
    </subcellularLocation>
</comment>
<keyword evidence="1" id="KW-0648">Protein biosynthesis</keyword>
<dbReference type="Gene3D" id="1.25.40.250">
    <property type="entry name" value="ARM repeat, domain 1"/>
    <property type="match status" value="1"/>
</dbReference>
<dbReference type="EMBL" id="CDMY01000461">
    <property type="protein sequence ID" value="CEM14917.1"/>
    <property type="molecule type" value="Genomic_DNA"/>
</dbReference>
<dbReference type="AlphaFoldDB" id="A0A0G4FLW4"/>
<dbReference type="InterPro" id="IPR016020">
    <property type="entry name" value="Transl_init_fac_sub12_N_euk"/>
</dbReference>
<protein>
    <recommendedName>
        <fullName evidence="1">Eukaryotic translation initiation factor 3 subunit K</fullName>
        <shortName evidence="1">eIF3k</shortName>
    </recommendedName>
    <alternativeName>
        <fullName evidence="1">eIF-3 p25</fullName>
    </alternativeName>
</protein>
<dbReference type="OMA" id="GDDLCAD"/>
<dbReference type="InterPro" id="IPR016024">
    <property type="entry name" value="ARM-type_fold"/>
</dbReference>
<organism evidence="3 4">
    <name type="scientific">Vitrella brassicaformis (strain CCMP3155)</name>
    <dbReference type="NCBI Taxonomy" id="1169540"/>
    <lineage>
        <taxon>Eukaryota</taxon>
        <taxon>Sar</taxon>
        <taxon>Alveolata</taxon>
        <taxon>Colpodellida</taxon>
        <taxon>Vitrellaceae</taxon>
        <taxon>Vitrella</taxon>
    </lineage>
</organism>
<dbReference type="GO" id="GO:0006446">
    <property type="term" value="P:regulation of translational initiation"/>
    <property type="evidence" value="ECO:0007669"/>
    <property type="project" value="InterPro"/>
</dbReference>
<dbReference type="HAMAP" id="MF_03010">
    <property type="entry name" value="eIF3k"/>
    <property type="match status" value="1"/>
</dbReference>
<dbReference type="InterPro" id="IPR009374">
    <property type="entry name" value="eIF3k"/>
</dbReference>
<dbReference type="GO" id="GO:0033290">
    <property type="term" value="C:eukaryotic 48S preinitiation complex"/>
    <property type="evidence" value="ECO:0007669"/>
    <property type="project" value="UniProtKB-UniRule"/>
</dbReference>
<dbReference type="Proteomes" id="UP000041254">
    <property type="component" value="Unassembled WGS sequence"/>
</dbReference>
<dbReference type="FunCoup" id="A0A0G4FLW4">
    <property type="interactions" value="455"/>
</dbReference>
<comment type="similarity">
    <text evidence="1">Belongs to the eIF-3 subunit K family.</text>
</comment>
<dbReference type="PANTHER" id="PTHR13022:SF0">
    <property type="entry name" value="EUKARYOTIC TRANSLATION INITIATION FACTOR 3 SUBUNIT K"/>
    <property type="match status" value="1"/>
</dbReference>
<keyword evidence="4" id="KW-1185">Reference proteome</keyword>
<dbReference type="PhylomeDB" id="A0A0G4FLW4"/>
<dbReference type="Gene3D" id="1.10.10.10">
    <property type="entry name" value="Winged helix-like DNA-binding domain superfamily/Winged helix DNA-binding domain"/>
    <property type="match status" value="1"/>
</dbReference>
<dbReference type="GO" id="GO:0003723">
    <property type="term" value="F:RNA binding"/>
    <property type="evidence" value="ECO:0007669"/>
    <property type="project" value="UniProtKB-UniRule"/>
</dbReference>
<evidence type="ECO:0000259" key="2">
    <source>
        <dbReference type="Pfam" id="PF10075"/>
    </source>
</evidence>
<dbReference type="STRING" id="1169540.A0A0G4FLW4"/>
<dbReference type="GO" id="GO:0005852">
    <property type="term" value="C:eukaryotic translation initiation factor 3 complex"/>
    <property type="evidence" value="ECO:0007669"/>
    <property type="project" value="UniProtKB-UniRule"/>
</dbReference>
<dbReference type="InParanoid" id="A0A0G4FLW4"/>
<keyword evidence="1" id="KW-0963">Cytoplasm</keyword>
<comment type="subunit">
    <text evidence="1">Component of the eukaryotic translation initiation factor 3 (eIF-3) complex.</text>
</comment>
<dbReference type="SUPFAM" id="SSF46785">
    <property type="entry name" value="Winged helix' DNA-binding domain"/>
    <property type="match status" value="1"/>
</dbReference>
<dbReference type="GO" id="GO:0016282">
    <property type="term" value="C:eukaryotic 43S preinitiation complex"/>
    <property type="evidence" value="ECO:0007669"/>
    <property type="project" value="UniProtKB-UniRule"/>
</dbReference>
<dbReference type="InterPro" id="IPR036388">
    <property type="entry name" value="WH-like_DNA-bd_sf"/>
</dbReference>
<sequence length="227" mass="25492">MSDVKAAVRQILGGEGLYSADSLQTLEEYLDQQWANDTYDVEANLTILKLYLMYPQHMKKDRVRQILVKALGATFPQNDFQLCMYQLPPNRFRDMPEVTELVRLAAKLDTCDFKGFWSDLDKYPDVVSCPGLRAKVRTFICGVVATAYAALSREALSEYVGLPPGSAELSALIKQHGWREEANGELRISESEDDRVKDVLVKGEGATKERISPDKLRTVLNSVASVR</sequence>
<gene>
    <name evidence="3" type="ORF">Vbra_21483</name>
</gene>
<accession>A0A0G4FLW4</accession>
<dbReference type="SUPFAM" id="SSF48371">
    <property type="entry name" value="ARM repeat"/>
    <property type="match status" value="1"/>
</dbReference>
<feature type="domain" description="CSN8/PSMD8/EIF3K" evidence="2">
    <location>
        <begin position="60"/>
        <end position="190"/>
    </location>
</feature>
<name>A0A0G4FLW4_VITBC</name>
<dbReference type="GO" id="GO:0003743">
    <property type="term" value="F:translation initiation factor activity"/>
    <property type="evidence" value="ECO:0007669"/>
    <property type="project" value="UniProtKB-UniRule"/>
</dbReference>
<evidence type="ECO:0000313" key="4">
    <source>
        <dbReference type="Proteomes" id="UP000041254"/>
    </source>
</evidence>
<keyword evidence="1" id="KW-0396">Initiation factor</keyword>
<dbReference type="GO" id="GO:0043022">
    <property type="term" value="F:ribosome binding"/>
    <property type="evidence" value="ECO:0007669"/>
    <property type="project" value="InterPro"/>
</dbReference>
<evidence type="ECO:0000313" key="3">
    <source>
        <dbReference type="EMBL" id="CEM14917.1"/>
    </source>
</evidence>
<comment type="function">
    <text evidence="1">Component of the eukaryotic translation initiation factor 3 (eIF-3) complex, which is involved in protein synthesis of a specialized repertoire of mRNAs and, together with other initiation factors, stimulates binding of mRNA and methionyl-tRNAi to the 40S ribosome. The eIF-3 complex specifically targets and initiates translation of a subset of mRNAs involved in cell proliferation.</text>
</comment>
<dbReference type="OrthoDB" id="337745at2759"/>
<dbReference type="Pfam" id="PF10075">
    <property type="entry name" value="CSN8_PSD8_EIF3K"/>
    <property type="match status" value="1"/>
</dbReference>
<reference evidence="3 4" key="1">
    <citation type="submission" date="2014-11" db="EMBL/GenBank/DDBJ databases">
        <authorList>
            <person name="Zhu J."/>
            <person name="Qi W."/>
            <person name="Song R."/>
        </authorList>
    </citation>
    <scope>NUCLEOTIDE SEQUENCE [LARGE SCALE GENOMIC DNA]</scope>
</reference>
<dbReference type="PANTHER" id="PTHR13022">
    <property type="entry name" value="EUKARYOTIC TRANSLATION INITIATION FACTOR 3 SUBUNIT 11"/>
    <property type="match status" value="1"/>
</dbReference>
<evidence type="ECO:0000256" key="1">
    <source>
        <dbReference type="HAMAP-Rule" id="MF_03010"/>
    </source>
</evidence>
<dbReference type="GO" id="GO:0001732">
    <property type="term" value="P:formation of cytoplasmic translation initiation complex"/>
    <property type="evidence" value="ECO:0007669"/>
    <property type="project" value="UniProtKB-UniRule"/>
</dbReference>
<dbReference type="InterPro" id="IPR036390">
    <property type="entry name" value="WH_DNA-bd_sf"/>
</dbReference>
<proteinExistence type="inferred from homology"/>
<dbReference type="InterPro" id="IPR033464">
    <property type="entry name" value="CSN8_PSD8_EIF3K"/>
</dbReference>
<dbReference type="VEuPathDB" id="CryptoDB:Vbra_21483"/>